<keyword evidence="1" id="KW-0472">Membrane</keyword>
<dbReference type="Proteomes" id="UP000053825">
    <property type="component" value="Unassembled WGS sequence"/>
</dbReference>
<accession>A0A0L7RDA3</accession>
<dbReference type="AlphaFoldDB" id="A0A0L7RDA3"/>
<keyword evidence="3" id="KW-1185">Reference proteome</keyword>
<reference evidence="2 3" key="1">
    <citation type="submission" date="2015-07" db="EMBL/GenBank/DDBJ databases">
        <title>The genome of Habropoda laboriosa.</title>
        <authorList>
            <person name="Pan H."/>
            <person name="Kapheim K."/>
        </authorList>
    </citation>
    <scope>NUCLEOTIDE SEQUENCE [LARGE SCALE GENOMIC DNA]</scope>
    <source>
        <strain evidence="2">0110345459</strain>
    </source>
</reference>
<protein>
    <submittedName>
        <fullName evidence="2">Uncharacterized protein</fullName>
    </submittedName>
</protein>
<organism evidence="2 3">
    <name type="scientific">Habropoda laboriosa</name>
    <dbReference type="NCBI Taxonomy" id="597456"/>
    <lineage>
        <taxon>Eukaryota</taxon>
        <taxon>Metazoa</taxon>
        <taxon>Ecdysozoa</taxon>
        <taxon>Arthropoda</taxon>
        <taxon>Hexapoda</taxon>
        <taxon>Insecta</taxon>
        <taxon>Pterygota</taxon>
        <taxon>Neoptera</taxon>
        <taxon>Endopterygota</taxon>
        <taxon>Hymenoptera</taxon>
        <taxon>Apocrita</taxon>
        <taxon>Aculeata</taxon>
        <taxon>Apoidea</taxon>
        <taxon>Anthophila</taxon>
        <taxon>Apidae</taxon>
        <taxon>Habropoda</taxon>
    </lineage>
</organism>
<name>A0A0L7RDA3_9HYME</name>
<gene>
    <name evidence="2" type="ORF">WH47_06523</name>
</gene>
<proteinExistence type="predicted"/>
<evidence type="ECO:0000256" key="1">
    <source>
        <dbReference type="SAM" id="Phobius"/>
    </source>
</evidence>
<feature type="transmembrane region" description="Helical" evidence="1">
    <location>
        <begin position="71"/>
        <end position="96"/>
    </location>
</feature>
<keyword evidence="1" id="KW-1133">Transmembrane helix</keyword>
<evidence type="ECO:0000313" key="2">
    <source>
        <dbReference type="EMBL" id="KOC68731.1"/>
    </source>
</evidence>
<keyword evidence="1" id="KW-0812">Transmembrane</keyword>
<evidence type="ECO:0000313" key="3">
    <source>
        <dbReference type="Proteomes" id="UP000053825"/>
    </source>
</evidence>
<dbReference type="EMBL" id="KQ414615">
    <property type="protein sequence ID" value="KOC68731.1"/>
    <property type="molecule type" value="Genomic_DNA"/>
</dbReference>
<sequence>MQSRLARRRIHQRTRAHETAVPPLPRDLNVEAEGVVYPALPLRYQLAPILSTKGNFLRYGTIRRSVFPPSYISLCLSSIPLFSALHSLISLISLIYPLPFFCISSHANLLSLPSKSRYVKDTIKLFFRQHFLRHSF</sequence>